<dbReference type="PANTHER" id="PTHR28154">
    <property type="entry name" value="CELL WALL SYNTHESIS PROTEIN KNH1-RELATED"/>
    <property type="match status" value="1"/>
</dbReference>
<evidence type="ECO:0000256" key="2">
    <source>
        <dbReference type="SAM" id="SignalP"/>
    </source>
</evidence>
<evidence type="ECO:0000256" key="1">
    <source>
        <dbReference type="ARBA" id="ARBA00022729"/>
    </source>
</evidence>
<dbReference type="GO" id="GO:0031505">
    <property type="term" value="P:fungal-type cell wall organization"/>
    <property type="evidence" value="ECO:0007669"/>
    <property type="project" value="TreeGrafter"/>
</dbReference>
<dbReference type="GO" id="GO:0006078">
    <property type="term" value="P:(1-&gt;6)-beta-D-glucan biosynthetic process"/>
    <property type="evidence" value="ECO:0007669"/>
    <property type="project" value="InterPro"/>
</dbReference>
<name>A0A6J3LUW1_9PEZI</name>
<reference evidence="5" key="2">
    <citation type="submission" date="2020-04" db="EMBL/GenBank/DDBJ databases">
        <authorList>
            <consortium name="NCBI Genome Project"/>
        </authorList>
    </citation>
    <scope>NUCLEOTIDE SEQUENCE</scope>
    <source>
        <strain evidence="5">CBS 342.82</strain>
    </source>
</reference>
<reference evidence="5" key="3">
    <citation type="submission" date="2025-08" db="UniProtKB">
        <authorList>
            <consortium name="RefSeq"/>
        </authorList>
    </citation>
    <scope>IDENTIFICATION</scope>
    <source>
        <strain evidence="5">CBS 342.82</strain>
    </source>
</reference>
<dbReference type="AlphaFoldDB" id="A0A6J3LUW1"/>
<evidence type="ECO:0000259" key="3">
    <source>
        <dbReference type="Pfam" id="PF05390"/>
    </source>
</evidence>
<dbReference type="Pfam" id="PF05390">
    <property type="entry name" value="Kre9_KNH1_C"/>
    <property type="match status" value="1"/>
</dbReference>
<reference evidence="5" key="1">
    <citation type="submission" date="2020-01" db="EMBL/GenBank/DDBJ databases">
        <authorList>
            <consortium name="DOE Joint Genome Institute"/>
            <person name="Haridas S."/>
            <person name="Albert R."/>
            <person name="Binder M."/>
            <person name="Bloem J."/>
            <person name="Labutti K."/>
            <person name="Salamov A."/>
            <person name="Andreopoulos B."/>
            <person name="Baker S.E."/>
            <person name="Barry K."/>
            <person name="Bills G."/>
            <person name="Bluhm B.H."/>
            <person name="Cannon C."/>
            <person name="Castanera R."/>
            <person name="Culley D.E."/>
            <person name="Daum C."/>
            <person name="Ezra D."/>
            <person name="Gonzalez J.B."/>
            <person name="Henrissat B."/>
            <person name="Kuo A."/>
            <person name="Liang C."/>
            <person name="Lipzen A."/>
            <person name="Lutzoni F."/>
            <person name="Magnuson J."/>
            <person name="Mondo S."/>
            <person name="Nolan M."/>
            <person name="Ohm R."/>
            <person name="Pangilinan J."/>
            <person name="Park H.-J."/>
            <person name="Ramirez L."/>
            <person name="Alfaro M."/>
            <person name="Sun H."/>
            <person name="Tritt A."/>
            <person name="Yoshinaga Y."/>
            <person name="Zwiers L.-H."/>
            <person name="Turgeon B.G."/>
            <person name="Goodwin S.B."/>
            <person name="Spatafora J.W."/>
            <person name="Crous P.W."/>
            <person name="Grigoriev I.V."/>
        </authorList>
    </citation>
    <scope>NUCLEOTIDE SEQUENCE</scope>
    <source>
        <strain evidence="5">CBS 342.82</strain>
    </source>
</reference>
<dbReference type="Proteomes" id="UP000504637">
    <property type="component" value="Unplaced"/>
</dbReference>
<feature type="chain" id="PRO_5026685168" description="Yeast cell wall synthesis Kre9/Knh1 C-terminal domain-containing protein" evidence="2">
    <location>
        <begin position="19"/>
        <end position="260"/>
    </location>
</feature>
<dbReference type="PANTHER" id="PTHR28154:SF1">
    <property type="entry name" value="CELL WALL SYNTHESIS PROTEIN KNH1-RELATED"/>
    <property type="match status" value="1"/>
</dbReference>
<gene>
    <name evidence="5" type="ORF">K489DRAFT_383794</name>
</gene>
<evidence type="ECO:0000313" key="4">
    <source>
        <dbReference type="Proteomes" id="UP000504637"/>
    </source>
</evidence>
<organism evidence="5">
    <name type="scientific">Dissoconium aciculare CBS 342.82</name>
    <dbReference type="NCBI Taxonomy" id="1314786"/>
    <lineage>
        <taxon>Eukaryota</taxon>
        <taxon>Fungi</taxon>
        <taxon>Dikarya</taxon>
        <taxon>Ascomycota</taxon>
        <taxon>Pezizomycotina</taxon>
        <taxon>Dothideomycetes</taxon>
        <taxon>Dothideomycetidae</taxon>
        <taxon>Mycosphaerellales</taxon>
        <taxon>Dissoconiaceae</taxon>
        <taxon>Dissoconium</taxon>
    </lineage>
</organism>
<proteinExistence type="predicted"/>
<keyword evidence="4" id="KW-1185">Reference proteome</keyword>
<feature type="domain" description="Yeast cell wall synthesis Kre9/Knh1 C-terminal" evidence="3">
    <location>
        <begin position="172"/>
        <end position="251"/>
    </location>
</feature>
<dbReference type="GO" id="GO:0042546">
    <property type="term" value="P:cell wall biogenesis"/>
    <property type="evidence" value="ECO:0007669"/>
    <property type="project" value="InterPro"/>
</dbReference>
<dbReference type="InterPro" id="IPR045328">
    <property type="entry name" value="Kre9/Knh1"/>
</dbReference>
<dbReference type="GO" id="GO:0005576">
    <property type="term" value="C:extracellular region"/>
    <property type="evidence" value="ECO:0007669"/>
    <property type="project" value="TreeGrafter"/>
</dbReference>
<protein>
    <recommendedName>
        <fullName evidence="3">Yeast cell wall synthesis Kre9/Knh1 C-terminal domain-containing protein</fullName>
    </recommendedName>
</protein>
<dbReference type="GeneID" id="54363500"/>
<dbReference type="InterPro" id="IPR008659">
    <property type="entry name" value="Kre9/Knh1_C"/>
</dbReference>
<sequence length="260" mass="27076">MRFQSLPALAALVPLVAADWLIKSPAAGVQLTAGVPIVVTIDDSRAAPPISTFSTFTLELIQGGQDEGTGQKMITQFAGAAAFPENRQITGVVPLVATSDLANSFFFKLTSFAATGGGSYVNWSNRFSITGFSGGPPLDPAVIAAVTALGGATAGPDAINRLGQGGAPGGDVFDIPFNLQTGLTKYAPMQPIPPTKITAKVFKPLFPTSAYSIAKTFLPLPTVQKTVTQPQTFSASSIENPAAPASMPTDMAKYLKRWQD</sequence>
<feature type="signal peptide" evidence="2">
    <location>
        <begin position="1"/>
        <end position="18"/>
    </location>
</feature>
<dbReference type="OrthoDB" id="2432613at2759"/>
<dbReference type="RefSeq" id="XP_033456596.1">
    <property type="nucleotide sequence ID" value="XM_033605700.1"/>
</dbReference>
<keyword evidence="1 2" id="KW-0732">Signal</keyword>
<accession>A0A6J3LUW1</accession>
<evidence type="ECO:0000313" key="5">
    <source>
        <dbReference type="RefSeq" id="XP_033456596.1"/>
    </source>
</evidence>